<reference evidence="2 3" key="1">
    <citation type="journal article" date="2017" name="BMC Genomics">
        <title>Whole-genome assembly of Babesia ovata and comparative genomics between closely related pathogens.</title>
        <authorList>
            <person name="Yamagishi J."/>
            <person name="Asada M."/>
            <person name="Hakimi H."/>
            <person name="Tanaka T.Q."/>
            <person name="Sugimoto C."/>
            <person name="Kawazu S."/>
        </authorList>
    </citation>
    <scope>NUCLEOTIDE SEQUENCE [LARGE SCALE GENOMIC DNA]</scope>
    <source>
        <strain evidence="2 3">Miyake</strain>
    </source>
</reference>
<dbReference type="GO" id="GO:0070971">
    <property type="term" value="C:endoplasmic reticulum exit site"/>
    <property type="evidence" value="ECO:0007669"/>
    <property type="project" value="TreeGrafter"/>
</dbReference>
<accession>A0A2H6KHF9</accession>
<dbReference type="GO" id="GO:0012507">
    <property type="term" value="C:ER to Golgi transport vesicle membrane"/>
    <property type="evidence" value="ECO:0007669"/>
    <property type="project" value="TreeGrafter"/>
</dbReference>
<name>A0A2H6KHF9_9APIC</name>
<dbReference type="RefSeq" id="XP_028868654.1">
    <property type="nucleotide sequence ID" value="XM_029012821.1"/>
</dbReference>
<dbReference type="PANTHER" id="PTHR13402:SF6">
    <property type="entry name" value="SECRETORY 16, ISOFORM I"/>
    <property type="match status" value="1"/>
</dbReference>
<gene>
    <name evidence="2" type="ORF">BOVATA_039040</name>
</gene>
<dbReference type="Proteomes" id="UP000236319">
    <property type="component" value="Unassembled WGS sequence"/>
</dbReference>
<proteinExistence type="predicted"/>
<dbReference type="GO" id="GO:0070973">
    <property type="term" value="P:protein localization to endoplasmic reticulum exit site"/>
    <property type="evidence" value="ECO:0007669"/>
    <property type="project" value="TreeGrafter"/>
</dbReference>
<comment type="caution">
    <text evidence="2">The sequence shown here is derived from an EMBL/GenBank/DDBJ whole genome shotgun (WGS) entry which is preliminary data.</text>
</comment>
<feature type="compositionally biased region" description="Polar residues" evidence="1">
    <location>
        <begin position="64"/>
        <end position="73"/>
    </location>
</feature>
<keyword evidence="3" id="KW-1185">Reference proteome</keyword>
<dbReference type="OrthoDB" id="8918678at2759"/>
<evidence type="ECO:0000313" key="2">
    <source>
        <dbReference type="EMBL" id="GBE62411.1"/>
    </source>
</evidence>
<sequence>MQSYFWDLLRGKSSEDSNNFTEAHMGEENNFYYNEELKTWVVRGEEEQVARAAREAPPPPRLSENGSITSDVPIASTTARSLLTSDQLYTKIPGIEVAESTTKPHADPLIPLSAKSQFIPDRANDDNNYDFIN</sequence>
<protein>
    <submittedName>
        <fullName evidence="2">Liver stage protein, putative</fullName>
    </submittedName>
</protein>
<organism evidence="2 3">
    <name type="scientific">Babesia ovata</name>
    <dbReference type="NCBI Taxonomy" id="189622"/>
    <lineage>
        <taxon>Eukaryota</taxon>
        <taxon>Sar</taxon>
        <taxon>Alveolata</taxon>
        <taxon>Apicomplexa</taxon>
        <taxon>Aconoidasida</taxon>
        <taxon>Piroplasmida</taxon>
        <taxon>Babesiidae</taxon>
        <taxon>Babesia</taxon>
    </lineage>
</organism>
<dbReference type="GO" id="GO:0007030">
    <property type="term" value="P:Golgi organization"/>
    <property type="evidence" value="ECO:0007669"/>
    <property type="project" value="TreeGrafter"/>
</dbReference>
<dbReference type="AlphaFoldDB" id="A0A2H6KHF9"/>
<dbReference type="GeneID" id="39876181"/>
<evidence type="ECO:0000313" key="3">
    <source>
        <dbReference type="Proteomes" id="UP000236319"/>
    </source>
</evidence>
<dbReference type="VEuPathDB" id="PiroplasmaDB:BOVATA_039040"/>
<dbReference type="EMBL" id="BDSA01000005">
    <property type="protein sequence ID" value="GBE62411.1"/>
    <property type="molecule type" value="Genomic_DNA"/>
</dbReference>
<evidence type="ECO:0000256" key="1">
    <source>
        <dbReference type="SAM" id="MobiDB-lite"/>
    </source>
</evidence>
<feature type="region of interest" description="Disordered" evidence="1">
    <location>
        <begin position="52"/>
        <end position="73"/>
    </location>
</feature>
<dbReference type="PANTHER" id="PTHR13402">
    <property type="entry name" value="RGPR-RELATED"/>
    <property type="match status" value="1"/>
</dbReference>